<dbReference type="AlphaFoldDB" id="A0A2C5X0W0"/>
<evidence type="ECO:0000313" key="2">
    <source>
        <dbReference type="EMBL" id="PHH51907.1"/>
    </source>
</evidence>
<feature type="region of interest" description="Disordered" evidence="1">
    <location>
        <begin position="169"/>
        <end position="210"/>
    </location>
</feature>
<gene>
    <name evidence="2" type="ORF">CFIMG_006105RA</name>
</gene>
<reference evidence="2 3" key="1">
    <citation type="journal article" date="2013" name="Fungal Biol.">
        <title>Analysis of microsatellite markers in the genome of the plant pathogen Ceratocystis fimbriata.</title>
        <authorList>
            <person name="Simpson M.C."/>
            <person name="Wilken P.M."/>
            <person name="Coetzee M.P."/>
            <person name="Wingfield M.J."/>
            <person name="Wingfield B.D."/>
        </authorList>
    </citation>
    <scope>NUCLEOTIDE SEQUENCE [LARGE SCALE GENOMIC DNA]</scope>
    <source>
        <strain evidence="2 3">CBS 114723</strain>
    </source>
</reference>
<reference evidence="2 3" key="2">
    <citation type="journal article" date="2013" name="IMA Fungus">
        <title>IMA Genome-F 1: Ceratocystis fimbriata: Draft nuclear genome sequence for the plant pathogen, Ceratocystis fimbriata.</title>
        <authorList>
            <person name="Wilken P.M."/>
            <person name="Steenkamp E.T."/>
            <person name="Wingfield M.J."/>
            <person name="de Beer Z.W."/>
            <person name="Wingfield B.D."/>
        </authorList>
    </citation>
    <scope>NUCLEOTIDE SEQUENCE [LARGE SCALE GENOMIC DNA]</scope>
    <source>
        <strain evidence="2 3">CBS 114723</strain>
    </source>
</reference>
<evidence type="ECO:0000313" key="3">
    <source>
        <dbReference type="Proteomes" id="UP000222788"/>
    </source>
</evidence>
<proteinExistence type="predicted"/>
<accession>A0A2C5X0W0</accession>
<dbReference type="EMBL" id="APWK03000082">
    <property type="protein sequence ID" value="PHH51907.1"/>
    <property type="molecule type" value="Genomic_DNA"/>
</dbReference>
<feature type="region of interest" description="Disordered" evidence="1">
    <location>
        <begin position="1"/>
        <end position="42"/>
    </location>
</feature>
<dbReference type="Proteomes" id="UP000222788">
    <property type="component" value="Unassembled WGS sequence"/>
</dbReference>
<feature type="compositionally biased region" description="Basic and acidic residues" evidence="1">
    <location>
        <begin position="176"/>
        <end position="187"/>
    </location>
</feature>
<keyword evidence="3" id="KW-1185">Reference proteome</keyword>
<feature type="compositionally biased region" description="Basic residues" evidence="1">
    <location>
        <begin position="193"/>
        <end position="210"/>
    </location>
</feature>
<comment type="caution">
    <text evidence="2">The sequence shown here is derived from an EMBL/GenBank/DDBJ whole genome shotgun (WGS) entry which is preliminary data.</text>
</comment>
<protein>
    <submittedName>
        <fullName evidence="2">Uncharacterized protein</fullName>
    </submittedName>
</protein>
<evidence type="ECO:0000256" key="1">
    <source>
        <dbReference type="SAM" id="MobiDB-lite"/>
    </source>
</evidence>
<name>A0A2C5X0W0_9PEZI</name>
<sequence length="210" mass="22365">MSSRSTGPVRDTGFPEHFNGNGNTTLPYPGAHTGPNATLSSSDIDPSLFAVKARRSFQLSQMKRNLSLGRSRTTRYGRNNTSGFTIDSALVTAIGPSTAYVTTPSPSSSVASASSFAVSSLDQVRECEDAEEELHLRTVPTANTSIPSLPEDLAGTGVACQDLALSGTDTNTALGEDQRPLTSESRRSSFGNKSRRNFGRIFSRGRKNSN</sequence>
<dbReference type="OrthoDB" id="5209158at2759"/>
<organism evidence="2 3">
    <name type="scientific">Ceratocystis fimbriata CBS 114723</name>
    <dbReference type="NCBI Taxonomy" id="1035309"/>
    <lineage>
        <taxon>Eukaryota</taxon>
        <taxon>Fungi</taxon>
        <taxon>Dikarya</taxon>
        <taxon>Ascomycota</taxon>
        <taxon>Pezizomycotina</taxon>
        <taxon>Sordariomycetes</taxon>
        <taxon>Hypocreomycetidae</taxon>
        <taxon>Microascales</taxon>
        <taxon>Ceratocystidaceae</taxon>
        <taxon>Ceratocystis</taxon>
    </lineage>
</organism>